<evidence type="ECO:0000256" key="3">
    <source>
        <dbReference type="ARBA" id="ARBA00003976"/>
    </source>
</evidence>
<evidence type="ECO:0000256" key="4">
    <source>
        <dbReference type="ARBA" id="ARBA00004906"/>
    </source>
</evidence>
<evidence type="ECO:0000256" key="6">
    <source>
        <dbReference type="ARBA" id="ARBA00012251"/>
    </source>
</evidence>
<dbReference type="FunFam" id="1.20.120.1750:FF:000027">
    <property type="entry name" value="RBR-type E3 ubiquitin transferase"/>
    <property type="match status" value="1"/>
</dbReference>
<comment type="similarity">
    <text evidence="5">Belongs to the RBR family. Ariadne subfamily.</text>
</comment>
<organism evidence="17 18">
    <name type="scientific">Urochloa decumbens</name>
    <dbReference type="NCBI Taxonomy" id="240449"/>
    <lineage>
        <taxon>Eukaryota</taxon>
        <taxon>Viridiplantae</taxon>
        <taxon>Streptophyta</taxon>
        <taxon>Embryophyta</taxon>
        <taxon>Tracheophyta</taxon>
        <taxon>Spermatophyta</taxon>
        <taxon>Magnoliopsida</taxon>
        <taxon>Liliopsida</taxon>
        <taxon>Poales</taxon>
        <taxon>Poaceae</taxon>
        <taxon>PACMAD clade</taxon>
        <taxon>Panicoideae</taxon>
        <taxon>Panicodae</taxon>
        <taxon>Paniceae</taxon>
        <taxon>Melinidinae</taxon>
        <taxon>Urochloa</taxon>
    </lineage>
</organism>
<accession>A0ABC9ERK8</accession>
<dbReference type="InterPro" id="IPR002867">
    <property type="entry name" value="IBR_dom"/>
</dbReference>
<evidence type="ECO:0000256" key="13">
    <source>
        <dbReference type="PROSITE-ProRule" id="PRU00047"/>
    </source>
</evidence>
<evidence type="ECO:0000256" key="14">
    <source>
        <dbReference type="SAM" id="MobiDB-lite"/>
    </source>
</evidence>
<name>A0ABC9ERK8_9POAL</name>
<dbReference type="SMART" id="SM00647">
    <property type="entry name" value="IBR"/>
    <property type="match status" value="2"/>
</dbReference>
<dbReference type="PROSITE" id="PS51873">
    <property type="entry name" value="TRIAD"/>
    <property type="match status" value="1"/>
</dbReference>
<evidence type="ECO:0000256" key="10">
    <source>
        <dbReference type="ARBA" id="ARBA00022771"/>
    </source>
</evidence>
<evidence type="ECO:0000256" key="11">
    <source>
        <dbReference type="ARBA" id="ARBA00022786"/>
    </source>
</evidence>
<keyword evidence="7" id="KW-0808">Transferase</keyword>
<evidence type="ECO:0000256" key="12">
    <source>
        <dbReference type="ARBA" id="ARBA00022833"/>
    </source>
</evidence>
<evidence type="ECO:0000256" key="2">
    <source>
        <dbReference type="ARBA" id="ARBA00001947"/>
    </source>
</evidence>
<dbReference type="Gene3D" id="3.30.40.10">
    <property type="entry name" value="Zinc/RING finger domain, C3HC4 (zinc finger)"/>
    <property type="match status" value="1"/>
</dbReference>
<feature type="region of interest" description="Disordered" evidence="14">
    <location>
        <begin position="1"/>
        <end position="68"/>
    </location>
</feature>
<keyword evidence="11" id="KW-0833">Ubl conjugation pathway</keyword>
<comment type="cofactor">
    <cofactor evidence="2">
        <name>Zn(2+)</name>
        <dbReference type="ChEBI" id="CHEBI:29105"/>
    </cofactor>
</comment>
<evidence type="ECO:0000256" key="5">
    <source>
        <dbReference type="ARBA" id="ARBA00005884"/>
    </source>
</evidence>
<feature type="compositionally biased region" description="Acidic residues" evidence="14">
    <location>
        <begin position="42"/>
        <end position="59"/>
    </location>
</feature>
<evidence type="ECO:0000313" key="18">
    <source>
        <dbReference type="Proteomes" id="UP001497457"/>
    </source>
</evidence>
<reference evidence="17 18" key="2">
    <citation type="submission" date="2024-10" db="EMBL/GenBank/DDBJ databases">
        <authorList>
            <person name="Ryan C."/>
        </authorList>
    </citation>
    <scope>NUCLEOTIDE SEQUENCE [LARGE SCALE GENOMIC DNA]</scope>
</reference>
<dbReference type="GO" id="GO:0061630">
    <property type="term" value="F:ubiquitin protein ligase activity"/>
    <property type="evidence" value="ECO:0007669"/>
    <property type="project" value="UniProtKB-EC"/>
</dbReference>
<keyword evidence="12" id="KW-0862">Zinc</keyword>
<feature type="domain" description="RING-type" evidence="16">
    <location>
        <begin position="149"/>
        <end position="363"/>
    </location>
</feature>
<evidence type="ECO:0000259" key="15">
    <source>
        <dbReference type="PROSITE" id="PS50158"/>
    </source>
</evidence>
<reference evidence="18" key="1">
    <citation type="submission" date="2024-06" db="EMBL/GenBank/DDBJ databases">
        <authorList>
            <person name="Ryan C."/>
        </authorList>
    </citation>
    <scope>NUCLEOTIDE SEQUENCE [LARGE SCALE GENOMIC DNA]</scope>
</reference>
<feature type="domain" description="CCHC-type" evidence="15">
    <location>
        <begin position="275"/>
        <end position="288"/>
    </location>
</feature>
<dbReference type="InterPro" id="IPR044066">
    <property type="entry name" value="TRIAD_supradom"/>
</dbReference>
<gene>
    <name evidence="17" type="ORF">URODEC1_LOCUS98577</name>
</gene>
<dbReference type="InterPro" id="IPR031127">
    <property type="entry name" value="E3_UB_ligase_RBR"/>
</dbReference>
<protein>
    <recommendedName>
        <fullName evidence="6">RBR-type E3 ubiquitin transferase</fullName>
        <ecNumber evidence="6">2.3.2.31</ecNumber>
    </recommendedName>
</protein>
<dbReference type="GO" id="GO:0008270">
    <property type="term" value="F:zinc ion binding"/>
    <property type="evidence" value="ECO:0007669"/>
    <property type="project" value="UniProtKB-KW"/>
</dbReference>
<comment type="function">
    <text evidence="3">Might act as an E3 ubiquitin-protein ligase, or as part of E3 complex, which accepts ubiquitin from specific E2 ubiquitin-conjugating enzymes and then transfers it to substrates.</text>
</comment>
<comment type="catalytic activity">
    <reaction evidence="1">
        <text>[E2 ubiquitin-conjugating enzyme]-S-ubiquitinyl-L-cysteine + [acceptor protein]-L-lysine = [E2 ubiquitin-conjugating enzyme]-L-cysteine + [acceptor protein]-N(6)-ubiquitinyl-L-lysine.</text>
        <dbReference type="EC" id="2.3.2.31"/>
    </reaction>
</comment>
<dbReference type="FunFam" id="3.30.40.10:FF:000019">
    <property type="entry name" value="RBR-type E3 ubiquitin transferase"/>
    <property type="match status" value="1"/>
</dbReference>
<dbReference type="SUPFAM" id="SSF57850">
    <property type="entry name" value="RING/U-box"/>
    <property type="match status" value="3"/>
</dbReference>
<feature type="compositionally biased region" description="Acidic residues" evidence="14">
    <location>
        <begin position="15"/>
        <end position="34"/>
    </location>
</feature>
<comment type="pathway">
    <text evidence="4">Protein modification; protein ubiquitination.</text>
</comment>
<evidence type="ECO:0000313" key="17">
    <source>
        <dbReference type="EMBL" id="CAL5062906.1"/>
    </source>
</evidence>
<keyword evidence="18" id="KW-1185">Reference proteome</keyword>
<dbReference type="EMBL" id="OZ075115">
    <property type="protein sequence ID" value="CAL5062906.1"/>
    <property type="molecule type" value="Genomic_DNA"/>
</dbReference>
<keyword evidence="10 13" id="KW-0863">Zinc-finger</keyword>
<evidence type="ECO:0000259" key="16">
    <source>
        <dbReference type="PROSITE" id="PS51873"/>
    </source>
</evidence>
<dbReference type="Proteomes" id="UP001497457">
    <property type="component" value="Chromosome 5rd"/>
</dbReference>
<evidence type="ECO:0000256" key="7">
    <source>
        <dbReference type="ARBA" id="ARBA00022679"/>
    </source>
</evidence>
<dbReference type="PROSITE" id="PS00518">
    <property type="entry name" value="ZF_RING_1"/>
    <property type="match status" value="1"/>
</dbReference>
<dbReference type="PROSITE" id="PS50158">
    <property type="entry name" value="ZF_CCHC"/>
    <property type="match status" value="1"/>
</dbReference>
<dbReference type="InterPro" id="IPR017907">
    <property type="entry name" value="Znf_RING_CS"/>
</dbReference>
<dbReference type="Pfam" id="PF01485">
    <property type="entry name" value="IBR"/>
    <property type="match status" value="1"/>
</dbReference>
<dbReference type="Gene3D" id="1.20.120.1750">
    <property type="match status" value="1"/>
</dbReference>
<evidence type="ECO:0000256" key="8">
    <source>
        <dbReference type="ARBA" id="ARBA00022723"/>
    </source>
</evidence>
<dbReference type="InterPro" id="IPR001878">
    <property type="entry name" value="Znf_CCHC"/>
</dbReference>
<dbReference type="Pfam" id="PF22191">
    <property type="entry name" value="IBR_1"/>
    <property type="match status" value="1"/>
</dbReference>
<proteinExistence type="inferred from homology"/>
<dbReference type="PANTHER" id="PTHR11685">
    <property type="entry name" value="RBR FAMILY RING FINGER AND IBR DOMAIN-CONTAINING"/>
    <property type="match status" value="1"/>
</dbReference>
<sequence length="539" mass="60501">MARKGKDDYYYYCGADDDDDYYSTEEDNATESDSEYGGGGASDDDDEQAENAEVIDDEDIRASAKDRDSGYDFVTEDDVRRRQDKVTSEISEVLSVPPGFAAALLRHCRWDPELLKNEWFSDEARVRAAVGLAPAGQPGGDVPTALNAAPLACAICFDGHGPGGMRSAGCRSHFYCHECWRGYIRAAVGDGARCLLLRCPDPKCPAPVVRELVDAAAAGEDRARYETFVVRSYVEEGTSRYVRWCTGPGCTLAVRAHEGSSRLSEVTCECGHLMCFRCGSDGHRPTPCETARAWAERCAADGDTTSWVLENTKHCPKCRRAIEKNQGCNHMTCGAPCRHQFCWLCLGAWDNHDGDNFNCNRYNASREEFVGDESKERQARASMVRFLHYYERWTTHGESMERARKELAGELLEGFAAAMGVQPTDLGFLEEAYEQVIEARRVLRWTYAHIYGMDPDRDDIEFCEFLQGQAEGSLERLHKCAERERKELEDEMGHYWAASPSAYAAEKYVEFKQNLSNLNIVTKRHFAKLVEGYEPDVVS</sequence>
<evidence type="ECO:0000256" key="9">
    <source>
        <dbReference type="ARBA" id="ARBA00022737"/>
    </source>
</evidence>
<dbReference type="CDD" id="cd20346">
    <property type="entry name" value="BRcat_RBR_ANKIB1"/>
    <property type="match status" value="1"/>
</dbReference>
<dbReference type="EC" id="2.3.2.31" evidence="6"/>
<dbReference type="Pfam" id="PF21235">
    <property type="entry name" value="UBA_ARI1"/>
    <property type="match status" value="1"/>
</dbReference>
<evidence type="ECO:0000256" key="1">
    <source>
        <dbReference type="ARBA" id="ARBA00001798"/>
    </source>
</evidence>
<keyword evidence="9" id="KW-0677">Repeat</keyword>
<keyword evidence="8" id="KW-0479">Metal-binding</keyword>
<dbReference type="CDD" id="cd22583">
    <property type="entry name" value="Rcat_RBR_ARI7-like"/>
    <property type="match status" value="1"/>
</dbReference>
<dbReference type="AlphaFoldDB" id="A0ABC9ERK8"/>
<dbReference type="InterPro" id="IPR013083">
    <property type="entry name" value="Znf_RING/FYVE/PHD"/>
</dbReference>
<dbReference type="InterPro" id="IPR048962">
    <property type="entry name" value="ARIH1-like_UBL"/>
</dbReference>